<evidence type="ECO:0000256" key="2">
    <source>
        <dbReference type="ARBA" id="ARBA00023002"/>
    </source>
</evidence>
<proteinExistence type="inferred from homology"/>
<gene>
    <name evidence="4" type="ORF">POM88_021636</name>
</gene>
<dbReference type="GO" id="GO:0045703">
    <property type="term" value="F:ketoreductase activity"/>
    <property type="evidence" value="ECO:0007669"/>
    <property type="project" value="TreeGrafter"/>
</dbReference>
<accession>A0AAD8IE89</accession>
<sequence>MKHKESPTNQVTNAHACTSQTCRGGRFTACRAGPLAVPVPRAVPCRCRFSDFRPVFAPFQKTSRAGLIRLVSGPFHRAVPGLAGQNRLGGHLYLWLPMDTLYMLIVDQFSKSLYVEYKKSGIDVQCQVPCYIATKMASIRKSSFLVPSPDGYVRAALRWIGYEHQCTPYWPHSVLWALANFTPEFILYAIALSYLLSLRKRRQLKELKDARKKN</sequence>
<dbReference type="EMBL" id="JAUIZM010000005">
    <property type="protein sequence ID" value="KAK1383901.1"/>
    <property type="molecule type" value="Genomic_DNA"/>
</dbReference>
<dbReference type="InterPro" id="IPR051019">
    <property type="entry name" value="VLCFA-Steroid_DH"/>
</dbReference>
<organism evidence="4 5">
    <name type="scientific">Heracleum sosnowskyi</name>
    <dbReference type="NCBI Taxonomy" id="360622"/>
    <lineage>
        <taxon>Eukaryota</taxon>
        <taxon>Viridiplantae</taxon>
        <taxon>Streptophyta</taxon>
        <taxon>Embryophyta</taxon>
        <taxon>Tracheophyta</taxon>
        <taxon>Spermatophyta</taxon>
        <taxon>Magnoliopsida</taxon>
        <taxon>eudicotyledons</taxon>
        <taxon>Gunneridae</taxon>
        <taxon>Pentapetalae</taxon>
        <taxon>asterids</taxon>
        <taxon>campanulids</taxon>
        <taxon>Apiales</taxon>
        <taxon>Apiaceae</taxon>
        <taxon>Apioideae</taxon>
        <taxon>apioid superclade</taxon>
        <taxon>Tordylieae</taxon>
        <taxon>Tordyliinae</taxon>
        <taxon>Heracleum</taxon>
    </lineage>
</organism>
<comment type="similarity">
    <text evidence="1">Belongs to the short-chain dehydrogenases/reductases (SDR) family.</text>
</comment>
<keyword evidence="3" id="KW-0812">Transmembrane</keyword>
<protein>
    <submittedName>
        <fullName evidence="4">Uncharacterized protein</fullName>
    </submittedName>
</protein>
<comment type="caution">
    <text evidence="4">The sequence shown here is derived from an EMBL/GenBank/DDBJ whole genome shotgun (WGS) entry which is preliminary data.</text>
</comment>
<feature type="transmembrane region" description="Helical" evidence="3">
    <location>
        <begin position="174"/>
        <end position="196"/>
    </location>
</feature>
<evidence type="ECO:0000256" key="3">
    <source>
        <dbReference type="SAM" id="Phobius"/>
    </source>
</evidence>
<dbReference type="AlphaFoldDB" id="A0AAD8IE89"/>
<evidence type="ECO:0000313" key="5">
    <source>
        <dbReference type="Proteomes" id="UP001237642"/>
    </source>
</evidence>
<reference evidence="4" key="2">
    <citation type="submission" date="2023-05" db="EMBL/GenBank/DDBJ databases">
        <authorList>
            <person name="Schelkunov M.I."/>
        </authorList>
    </citation>
    <scope>NUCLEOTIDE SEQUENCE</scope>
    <source>
        <strain evidence="4">Hsosn_3</strain>
        <tissue evidence="4">Leaf</tissue>
    </source>
</reference>
<evidence type="ECO:0000256" key="1">
    <source>
        <dbReference type="ARBA" id="ARBA00006484"/>
    </source>
</evidence>
<dbReference type="PANTHER" id="PTHR43899">
    <property type="entry name" value="RH59310P"/>
    <property type="match status" value="1"/>
</dbReference>
<dbReference type="PANTHER" id="PTHR43899:SF13">
    <property type="entry name" value="RH59310P"/>
    <property type="match status" value="1"/>
</dbReference>
<dbReference type="SUPFAM" id="SSF51735">
    <property type="entry name" value="NAD(P)-binding Rossmann-fold domains"/>
    <property type="match status" value="1"/>
</dbReference>
<name>A0AAD8IE89_9APIA</name>
<evidence type="ECO:0000313" key="4">
    <source>
        <dbReference type="EMBL" id="KAK1383901.1"/>
    </source>
</evidence>
<reference evidence="4" key="1">
    <citation type="submission" date="2023-02" db="EMBL/GenBank/DDBJ databases">
        <title>Genome of toxic invasive species Heracleum sosnowskyi carries increased number of genes despite the absence of recent whole-genome duplications.</title>
        <authorList>
            <person name="Schelkunov M."/>
            <person name="Shtratnikova V."/>
            <person name="Makarenko M."/>
            <person name="Klepikova A."/>
            <person name="Omelchenko D."/>
            <person name="Novikova G."/>
            <person name="Obukhova E."/>
            <person name="Bogdanov V."/>
            <person name="Penin A."/>
            <person name="Logacheva M."/>
        </authorList>
    </citation>
    <scope>NUCLEOTIDE SEQUENCE</scope>
    <source>
        <strain evidence="4">Hsosn_3</strain>
        <tissue evidence="4">Leaf</tissue>
    </source>
</reference>
<keyword evidence="3" id="KW-0472">Membrane</keyword>
<dbReference type="Proteomes" id="UP001237642">
    <property type="component" value="Unassembled WGS sequence"/>
</dbReference>
<keyword evidence="3" id="KW-1133">Transmembrane helix</keyword>
<dbReference type="GO" id="GO:0005783">
    <property type="term" value="C:endoplasmic reticulum"/>
    <property type="evidence" value="ECO:0007669"/>
    <property type="project" value="TreeGrafter"/>
</dbReference>
<keyword evidence="5" id="KW-1185">Reference proteome</keyword>
<dbReference type="InterPro" id="IPR036291">
    <property type="entry name" value="NAD(P)-bd_dom_sf"/>
</dbReference>
<keyword evidence="2" id="KW-0560">Oxidoreductase</keyword>